<gene>
    <name evidence="1" type="ORF">PL9214500087</name>
</gene>
<dbReference type="AlphaFoldDB" id="A0A1J1LJY0"/>
<proteinExistence type="predicted"/>
<accession>A0A1J1LJY0</accession>
<protein>
    <submittedName>
        <fullName evidence="1">Uncharacterized protein</fullName>
    </submittedName>
</protein>
<evidence type="ECO:0000313" key="2">
    <source>
        <dbReference type="Proteomes" id="UP000184315"/>
    </source>
</evidence>
<dbReference type="RefSeq" id="WP_072719549.1">
    <property type="nucleotide sequence ID" value="NZ_LN889802.1"/>
</dbReference>
<dbReference type="EMBL" id="CZDF01000156">
    <property type="protein sequence ID" value="CUR32840.1"/>
    <property type="molecule type" value="Genomic_DNA"/>
</dbReference>
<organism evidence="1 2">
    <name type="scientific">Planktothrix tepida PCC 9214</name>
    <dbReference type="NCBI Taxonomy" id="671072"/>
    <lineage>
        <taxon>Bacteria</taxon>
        <taxon>Bacillati</taxon>
        <taxon>Cyanobacteriota</taxon>
        <taxon>Cyanophyceae</taxon>
        <taxon>Oscillatoriophycideae</taxon>
        <taxon>Oscillatoriales</taxon>
        <taxon>Microcoleaceae</taxon>
        <taxon>Planktothrix</taxon>
    </lineage>
</organism>
<sequence>MSLDYELRLETNFNSNNIYDILSNQFDLQPGEDQRLFNSGIIIGVSPEKPATQYLMLENYGFKPTIDVWFRLKHQDEKILGKQTLLNVSILLLSQISGDAVLLFNSEKTVLQRISGVLIFNQKPETWQDSELSQVELNYHVKPLKSPLLGDPSPKIAIQPAIYSRLQALAISQGKSLKQLTNDVLKAGLINE</sequence>
<dbReference type="STRING" id="671072.PL9214500087"/>
<keyword evidence="2" id="KW-1185">Reference proteome</keyword>
<name>A0A1J1LJY0_9CYAN</name>
<dbReference type="Proteomes" id="UP000184315">
    <property type="component" value="Unassembled WGS sequence"/>
</dbReference>
<evidence type="ECO:0000313" key="1">
    <source>
        <dbReference type="EMBL" id="CUR32840.1"/>
    </source>
</evidence>
<dbReference type="NCBIfam" id="NF040657">
    <property type="entry name" value="immun_SitI3"/>
    <property type="match status" value="1"/>
</dbReference>
<dbReference type="InterPro" id="IPR049799">
    <property type="entry name" value="SitI3-like"/>
</dbReference>
<dbReference type="OrthoDB" id="5514626at2"/>
<reference evidence="2" key="1">
    <citation type="submission" date="2015-10" db="EMBL/GenBank/DDBJ databases">
        <authorList>
            <person name="Regsiter A."/>
            <person name="william w."/>
        </authorList>
    </citation>
    <scope>NUCLEOTIDE SEQUENCE [LARGE SCALE GENOMIC DNA]</scope>
</reference>